<dbReference type="AlphaFoldDB" id="A0A7Y6K0E2"/>
<dbReference type="Gene3D" id="3.30.160.390">
    <property type="entry name" value="Integrase, DNA-binding domain"/>
    <property type="match status" value="1"/>
</dbReference>
<evidence type="ECO:0000313" key="7">
    <source>
        <dbReference type="Proteomes" id="UP000594380"/>
    </source>
</evidence>
<dbReference type="InterPro" id="IPR053876">
    <property type="entry name" value="Phage_int_M"/>
</dbReference>
<name>A0A7Y6K0E2_9BURK</name>
<reference evidence="6 7" key="1">
    <citation type="submission" date="2020-02" db="EMBL/GenBank/DDBJ databases">
        <title>Paraburkholderia simonii sp. nov. and Paraburkholderia youngii sp. nov. Brazilian and Mexican Mimosa-associated rhizobia.</title>
        <authorList>
            <person name="Mavima L."/>
            <person name="Beukes C.W."/>
            <person name="Chan W.Y."/>
            <person name="Palmer M."/>
            <person name="De Meyer S.E."/>
            <person name="James E.K."/>
            <person name="Venter S.N."/>
            <person name="Steenkamp E.T."/>
        </authorList>
    </citation>
    <scope>NUCLEOTIDE SEQUENCE [LARGE SCALE GENOMIC DNA]</scope>
    <source>
        <strain evidence="6 7">JPY169</strain>
    </source>
</reference>
<organism evidence="6 7">
    <name type="scientific">Paraburkholderia youngii</name>
    <dbReference type="NCBI Taxonomy" id="2782701"/>
    <lineage>
        <taxon>Bacteria</taxon>
        <taxon>Pseudomonadati</taxon>
        <taxon>Pseudomonadota</taxon>
        <taxon>Betaproteobacteria</taxon>
        <taxon>Burkholderiales</taxon>
        <taxon>Burkholderiaceae</taxon>
        <taxon>Paraburkholderia</taxon>
    </lineage>
</organism>
<dbReference type="Pfam" id="PF00589">
    <property type="entry name" value="Phage_integrase"/>
    <property type="match status" value="1"/>
</dbReference>
<dbReference type="Pfam" id="PF13356">
    <property type="entry name" value="Arm-DNA-bind_3"/>
    <property type="match status" value="1"/>
</dbReference>
<dbReference type="GeneID" id="301102236"/>
<dbReference type="PANTHER" id="PTHR30629">
    <property type="entry name" value="PROPHAGE INTEGRASE"/>
    <property type="match status" value="1"/>
</dbReference>
<dbReference type="Gene3D" id="1.10.443.10">
    <property type="entry name" value="Intergrase catalytic core"/>
    <property type="match status" value="1"/>
</dbReference>
<dbReference type="PANTHER" id="PTHR30629:SF2">
    <property type="entry name" value="PROPHAGE INTEGRASE INTS-RELATED"/>
    <property type="match status" value="1"/>
</dbReference>
<dbReference type="InterPro" id="IPR025166">
    <property type="entry name" value="Integrase_DNA_bind_dom"/>
</dbReference>
<dbReference type="GO" id="GO:0015074">
    <property type="term" value="P:DNA integration"/>
    <property type="evidence" value="ECO:0007669"/>
    <property type="project" value="UniProtKB-KW"/>
</dbReference>
<feature type="domain" description="Tyr recombinase" evidence="5">
    <location>
        <begin position="215"/>
        <end position="399"/>
    </location>
</feature>
<dbReference type="SUPFAM" id="SSF56349">
    <property type="entry name" value="DNA breaking-rejoining enzymes"/>
    <property type="match status" value="1"/>
</dbReference>
<dbReference type="InterPro" id="IPR010998">
    <property type="entry name" value="Integrase_recombinase_N"/>
</dbReference>
<comment type="similarity">
    <text evidence="1">Belongs to the 'phage' integrase family.</text>
</comment>
<dbReference type="PROSITE" id="PS51898">
    <property type="entry name" value="TYR_RECOMBINASE"/>
    <property type="match status" value="1"/>
</dbReference>
<evidence type="ECO:0000259" key="5">
    <source>
        <dbReference type="PROSITE" id="PS51898"/>
    </source>
</evidence>
<accession>A0A7Y6K0E2</accession>
<dbReference type="InterPro" id="IPR002104">
    <property type="entry name" value="Integrase_catalytic"/>
</dbReference>
<evidence type="ECO:0000313" key="6">
    <source>
        <dbReference type="EMBL" id="NUY01551.1"/>
    </source>
</evidence>
<evidence type="ECO:0000256" key="4">
    <source>
        <dbReference type="ARBA" id="ARBA00023172"/>
    </source>
</evidence>
<dbReference type="InterPro" id="IPR013762">
    <property type="entry name" value="Integrase-like_cat_sf"/>
</dbReference>
<protein>
    <submittedName>
        <fullName evidence="6">Tyrosine-type recombinase/integrase</fullName>
    </submittedName>
</protein>
<gene>
    <name evidence="6" type="ORF">G5S42_18035</name>
</gene>
<keyword evidence="4" id="KW-0233">DNA recombination</keyword>
<dbReference type="InterPro" id="IPR011010">
    <property type="entry name" value="DNA_brk_join_enz"/>
</dbReference>
<dbReference type="GO" id="GO:0003677">
    <property type="term" value="F:DNA binding"/>
    <property type="evidence" value="ECO:0007669"/>
    <property type="project" value="UniProtKB-KW"/>
</dbReference>
<evidence type="ECO:0000256" key="2">
    <source>
        <dbReference type="ARBA" id="ARBA00022908"/>
    </source>
</evidence>
<dbReference type="GO" id="GO:0006310">
    <property type="term" value="P:DNA recombination"/>
    <property type="evidence" value="ECO:0007669"/>
    <property type="project" value="UniProtKB-KW"/>
</dbReference>
<dbReference type="Gene3D" id="1.10.150.130">
    <property type="match status" value="1"/>
</dbReference>
<sequence>MRSINRLTAASVRQIINNPPHRTKYYADGANLFLQVSATGAASWILRYQLHGRVRDLGLGSVRDGVTLNVARERAAEARRLKSAGIDPLNDRVNARAVARREAEHRVTFGDAAARYIELRKPEWSLSNHVAWESSVRIHAAPLARMDVSEIDTPDILRVVEPLWLAKHATGVALRQRLEAILDWSKSHGYRSGDNPARFDAHLENLLPKLKERTTHRAALDWRDMPAFMTKLRGVSGDVARCVEFAVLSGARSGEATGAVWSEIDVPNRTWRIPAERTKQKREHWVPLSDQALRLLEALPGEHRPEDRLFNSERTRTQIAGTVLRDLLRKLGYAREQLSMHGARSSLRTFFTESLALPSDIAESALGHDKRDGVRKAYERTRHYAARIEPTQAWANHLDLDTSPDSNVVPLRASR</sequence>
<proteinExistence type="inferred from homology"/>
<dbReference type="EMBL" id="JAALDK010000001">
    <property type="protein sequence ID" value="NUY01551.1"/>
    <property type="molecule type" value="Genomic_DNA"/>
</dbReference>
<dbReference type="CDD" id="cd00801">
    <property type="entry name" value="INT_P4_C"/>
    <property type="match status" value="1"/>
</dbReference>
<dbReference type="Pfam" id="PF22022">
    <property type="entry name" value="Phage_int_M"/>
    <property type="match status" value="1"/>
</dbReference>
<keyword evidence="2" id="KW-0229">DNA integration</keyword>
<evidence type="ECO:0000256" key="1">
    <source>
        <dbReference type="ARBA" id="ARBA00008857"/>
    </source>
</evidence>
<dbReference type="Proteomes" id="UP000594380">
    <property type="component" value="Unassembled WGS sequence"/>
</dbReference>
<keyword evidence="3" id="KW-0238">DNA-binding</keyword>
<dbReference type="InterPro" id="IPR050808">
    <property type="entry name" value="Phage_Integrase"/>
</dbReference>
<comment type="caution">
    <text evidence="6">The sequence shown here is derived from an EMBL/GenBank/DDBJ whole genome shotgun (WGS) entry which is preliminary data.</text>
</comment>
<dbReference type="InterPro" id="IPR038488">
    <property type="entry name" value="Integrase_DNA-bd_sf"/>
</dbReference>
<evidence type="ECO:0000256" key="3">
    <source>
        <dbReference type="ARBA" id="ARBA00023125"/>
    </source>
</evidence>
<dbReference type="RefSeq" id="WP_176108022.1">
    <property type="nucleotide sequence ID" value="NZ_JAALDK010000001.1"/>
</dbReference>